<dbReference type="PROSITE" id="PS00862">
    <property type="entry name" value="OX2_COVAL_FAD"/>
    <property type="match status" value="1"/>
</dbReference>
<dbReference type="Proteomes" id="UP000638648">
    <property type="component" value="Unassembled WGS sequence"/>
</dbReference>
<dbReference type="EMBL" id="JADBEM010000001">
    <property type="protein sequence ID" value="MBE1612664.1"/>
    <property type="molecule type" value="Genomic_DNA"/>
</dbReference>
<evidence type="ECO:0000256" key="5">
    <source>
        <dbReference type="ARBA" id="ARBA00023002"/>
    </source>
</evidence>
<proteinExistence type="inferred from homology"/>
<dbReference type="AlphaFoldDB" id="A0A927REW6"/>
<dbReference type="InterPro" id="IPR006311">
    <property type="entry name" value="TAT_signal"/>
</dbReference>
<dbReference type="Gene3D" id="3.30.465.10">
    <property type="match status" value="1"/>
</dbReference>
<evidence type="ECO:0000259" key="6">
    <source>
        <dbReference type="PROSITE" id="PS51387"/>
    </source>
</evidence>
<dbReference type="PANTHER" id="PTHR42973">
    <property type="entry name" value="BINDING OXIDOREDUCTASE, PUTATIVE (AFU_ORTHOLOGUE AFUA_1G17690)-RELATED"/>
    <property type="match status" value="1"/>
</dbReference>
<evidence type="ECO:0000256" key="4">
    <source>
        <dbReference type="ARBA" id="ARBA00022827"/>
    </source>
</evidence>
<dbReference type="Pfam" id="PF01565">
    <property type="entry name" value="FAD_binding_4"/>
    <property type="match status" value="1"/>
</dbReference>
<keyword evidence="5" id="KW-0560">Oxidoreductase</keyword>
<dbReference type="InterPro" id="IPR012951">
    <property type="entry name" value="BBE"/>
</dbReference>
<dbReference type="PANTHER" id="PTHR42973:SF39">
    <property type="entry name" value="FAD-BINDING PCMH-TYPE DOMAIN-CONTAINING PROTEIN"/>
    <property type="match status" value="1"/>
</dbReference>
<dbReference type="Gene3D" id="3.40.462.20">
    <property type="match status" value="1"/>
</dbReference>
<sequence>MTDVSRRGLLTGTVALGGAAGLGLVGTSAGVASAEELTSRVRTAGKGGAGGSGAISPDDPRYADLVLRGQNRLFSSSPDQIRVPRSTEDVVRAVEDAVKSGKRIAARGGGHCFEDFVDNPQVKMLVDMSQLNDVSWDERHGAFSIGAGATLDEVYDALYYGWGVTVPGGGCLSVGVGGHFCGGGYGPLSRVHGSVVDHLYGLEIVVVDKSGRARPVIATREKSDPNRDLWWAHTGAGGGNYGVITRYLMRSQGASGNDPTKALPQPPATLLSNLVLWSWPAVTKESFTRALTNYFSWYAKNSAPGSPYASLYSPFLIPPSAAEGFLLSTQIDGTLPNAKKLLKAFNDAMIEGLSPAPFVSESVEGPFLNITRARSIAESMSPTRGKFKAAYLRKPYTTSQIETIHTHLTDPDYRNPASTLLFVPYGGQVNTVDPAATATAQRSSFMKMVLSTSWTDPTQDKNEIAWTRNLYKDLYTETGGVPVPNDANEGSYINYPDSDLADPEWNTSGVPWHTLYYKGNYPRLQRIKARFDPRDVFRHSLSIELPD</sequence>
<dbReference type="SUPFAM" id="SSF56176">
    <property type="entry name" value="FAD-binding/transporter-associated domain-like"/>
    <property type="match status" value="1"/>
</dbReference>
<dbReference type="PROSITE" id="PS51318">
    <property type="entry name" value="TAT"/>
    <property type="match status" value="1"/>
</dbReference>
<protein>
    <recommendedName>
        <fullName evidence="6">FAD-binding PCMH-type domain-containing protein</fullName>
    </recommendedName>
</protein>
<dbReference type="GO" id="GO:0071949">
    <property type="term" value="F:FAD binding"/>
    <property type="evidence" value="ECO:0007669"/>
    <property type="project" value="InterPro"/>
</dbReference>
<keyword evidence="3" id="KW-0285">Flavoprotein</keyword>
<dbReference type="RefSeq" id="WP_192755666.1">
    <property type="nucleotide sequence ID" value="NZ_BAABJL010000140.1"/>
</dbReference>
<dbReference type="Pfam" id="PF08031">
    <property type="entry name" value="BBE"/>
    <property type="match status" value="1"/>
</dbReference>
<dbReference type="InterPro" id="IPR006093">
    <property type="entry name" value="Oxy_OxRdtase_FAD_BS"/>
</dbReference>
<dbReference type="InterPro" id="IPR006094">
    <property type="entry name" value="Oxid_FAD_bind_N"/>
</dbReference>
<gene>
    <name evidence="7" type="ORF">HEB94_009512</name>
</gene>
<feature type="domain" description="FAD-binding PCMH-type" evidence="6">
    <location>
        <begin position="74"/>
        <end position="254"/>
    </location>
</feature>
<accession>A0A927REW6</accession>
<evidence type="ECO:0000256" key="2">
    <source>
        <dbReference type="ARBA" id="ARBA00005466"/>
    </source>
</evidence>
<dbReference type="GO" id="GO:0016491">
    <property type="term" value="F:oxidoreductase activity"/>
    <property type="evidence" value="ECO:0007669"/>
    <property type="project" value="UniProtKB-KW"/>
</dbReference>
<dbReference type="InterPro" id="IPR036318">
    <property type="entry name" value="FAD-bd_PCMH-like_sf"/>
</dbReference>
<evidence type="ECO:0000256" key="3">
    <source>
        <dbReference type="ARBA" id="ARBA00022630"/>
    </source>
</evidence>
<organism evidence="7 8">
    <name type="scientific">Actinopolymorpha pittospori</name>
    <dbReference type="NCBI Taxonomy" id="648752"/>
    <lineage>
        <taxon>Bacteria</taxon>
        <taxon>Bacillati</taxon>
        <taxon>Actinomycetota</taxon>
        <taxon>Actinomycetes</taxon>
        <taxon>Propionibacteriales</taxon>
        <taxon>Actinopolymorphaceae</taxon>
        <taxon>Actinopolymorpha</taxon>
    </lineage>
</organism>
<reference evidence="7" key="1">
    <citation type="submission" date="2020-10" db="EMBL/GenBank/DDBJ databases">
        <title>Sequencing the genomes of 1000 actinobacteria strains.</title>
        <authorList>
            <person name="Klenk H.-P."/>
        </authorList>
    </citation>
    <scope>NUCLEOTIDE SEQUENCE</scope>
    <source>
        <strain evidence="7">DSM 45354</strain>
    </source>
</reference>
<comment type="similarity">
    <text evidence="2">Belongs to the oxygen-dependent FAD-linked oxidoreductase family.</text>
</comment>
<name>A0A927REW6_9ACTN</name>
<comment type="caution">
    <text evidence="7">The sequence shown here is derived from an EMBL/GenBank/DDBJ whole genome shotgun (WGS) entry which is preliminary data.</text>
</comment>
<dbReference type="InterPro" id="IPR016166">
    <property type="entry name" value="FAD-bd_PCMH"/>
</dbReference>
<dbReference type="PROSITE" id="PS51387">
    <property type="entry name" value="FAD_PCMH"/>
    <property type="match status" value="1"/>
</dbReference>
<evidence type="ECO:0000313" key="8">
    <source>
        <dbReference type="Proteomes" id="UP000638648"/>
    </source>
</evidence>
<keyword evidence="8" id="KW-1185">Reference proteome</keyword>
<dbReference type="InterPro" id="IPR050416">
    <property type="entry name" value="FAD-linked_Oxidoreductase"/>
</dbReference>
<evidence type="ECO:0000313" key="7">
    <source>
        <dbReference type="EMBL" id="MBE1612664.1"/>
    </source>
</evidence>
<dbReference type="InterPro" id="IPR016169">
    <property type="entry name" value="FAD-bd_PCMH_sub2"/>
</dbReference>
<comment type="cofactor">
    <cofactor evidence="1">
        <name>FAD</name>
        <dbReference type="ChEBI" id="CHEBI:57692"/>
    </cofactor>
</comment>
<keyword evidence="4" id="KW-0274">FAD</keyword>
<evidence type="ECO:0000256" key="1">
    <source>
        <dbReference type="ARBA" id="ARBA00001974"/>
    </source>
</evidence>